<dbReference type="Proteomes" id="UP000224460">
    <property type="component" value="Unassembled WGS sequence"/>
</dbReference>
<proteinExistence type="predicted"/>
<dbReference type="EMBL" id="PEDL01000007">
    <property type="protein sequence ID" value="PHV70758.1"/>
    <property type="molecule type" value="Genomic_DNA"/>
</dbReference>
<reference evidence="1" key="1">
    <citation type="submission" date="2017-10" db="EMBL/GenBank/DDBJ databases">
        <title>Genome sequence of cellulolytic Lachnospiraceae bacterium XHS1971 isolated from hotspring sediment.</title>
        <authorList>
            <person name="Vasudevan G."/>
            <person name="Joshi A.J."/>
            <person name="Hivarkar S."/>
            <person name="Lanjekar V.B."/>
            <person name="Dhakephalkar P.K."/>
            <person name="Dagar S."/>
        </authorList>
    </citation>
    <scope>NUCLEOTIDE SEQUENCE</scope>
    <source>
        <strain evidence="1">XHS1971</strain>
    </source>
</reference>
<name>A0AC61DCN0_9FIRM</name>
<sequence>MKRALNIAHRGFSGKYPENTNIAFAKALTEGYCDGIEVDVHMTKDKMLVLIHDDKLDRTTTGTGYIKDYTLEELLEFDAGIKYDSKFKGQKILCIKSALELAKKYNVKLYVELKDNTGHYEGLEEEVLDRVKLVGAEDKVIISSYNVETLRKVKEVAPNIQTALLCKEMPWDIRSYRYADAISCNYEKIDAEAVATVHSIGKTLTVWTVDEVEDMHRMKDLGVDAVITNHPDTFNDVINGLC</sequence>
<organism evidence="1 2">
    <name type="scientific">Sporanaerobium hydrogeniformans</name>
    <dbReference type="NCBI Taxonomy" id="3072179"/>
    <lineage>
        <taxon>Bacteria</taxon>
        <taxon>Bacillati</taxon>
        <taxon>Bacillota</taxon>
        <taxon>Clostridia</taxon>
        <taxon>Lachnospirales</taxon>
        <taxon>Lachnospiraceae</taxon>
        <taxon>Sporanaerobium</taxon>
    </lineage>
</organism>
<protein>
    <submittedName>
        <fullName evidence="1">Uncharacterized protein</fullName>
    </submittedName>
</protein>
<accession>A0AC61DCN0</accession>
<evidence type="ECO:0000313" key="1">
    <source>
        <dbReference type="EMBL" id="PHV70758.1"/>
    </source>
</evidence>
<gene>
    <name evidence="1" type="ORF">CS063_08290</name>
</gene>
<keyword evidence="2" id="KW-1185">Reference proteome</keyword>
<evidence type="ECO:0000313" key="2">
    <source>
        <dbReference type="Proteomes" id="UP000224460"/>
    </source>
</evidence>
<comment type="caution">
    <text evidence="1">The sequence shown here is derived from an EMBL/GenBank/DDBJ whole genome shotgun (WGS) entry which is preliminary data.</text>
</comment>